<evidence type="ECO:0000313" key="6">
    <source>
        <dbReference type="Proteomes" id="UP000734854"/>
    </source>
</evidence>
<dbReference type="EMBL" id="JACMSC010000010">
    <property type="protein sequence ID" value="KAG6503255.1"/>
    <property type="molecule type" value="Genomic_DNA"/>
</dbReference>
<accession>A0A8J5L0U1</accession>
<name>A0A8J5L0U1_ZINOF</name>
<dbReference type="Proteomes" id="UP000734854">
    <property type="component" value="Unassembled WGS sequence"/>
</dbReference>
<proteinExistence type="predicted"/>
<gene>
    <name evidence="5" type="ORF">ZIOFF_031986</name>
    <name evidence="4" type="ORF">ZIOFF_035566</name>
    <name evidence="3" type="ORF">ZIOFF_074493</name>
    <name evidence="2" type="ORF">ZIOFF_075110</name>
</gene>
<sequence>MFARSDTLFIGIGSHSPTSTVPEALVPSPYEDFIRSGRIVPYRERGALDPPYVLNRVILVVIDGLNKELCVGAHLFAKEVIRLVRKSGFLFTALYLNVLCHCCKLMPRKTGLLPFPVSLTRAIPLAKRLTNEVVESIVTPTDSDQMVNVVNDITADWESLILTYVPRIGSIPMCQGITWSPSWKAVPSRGRKSDRALRDRDCRGKKE</sequence>
<keyword evidence="3" id="KW-0496">Mitochondrion</keyword>
<feature type="region of interest" description="Disordered" evidence="1">
    <location>
        <begin position="187"/>
        <end position="207"/>
    </location>
</feature>
<reference evidence="5 6" key="1">
    <citation type="submission" date="2020-08" db="EMBL/GenBank/DDBJ databases">
        <title>Plant Genome Project.</title>
        <authorList>
            <person name="Zhang R.-G."/>
        </authorList>
    </citation>
    <scope>NUCLEOTIDE SEQUENCE [LARGE SCALE GENOMIC DNA]</scope>
    <source>
        <tissue evidence="5">Rhizome</tissue>
    </source>
</reference>
<evidence type="ECO:0000313" key="5">
    <source>
        <dbReference type="EMBL" id="KAG6506659.1"/>
    </source>
</evidence>
<dbReference type="EMBL" id="JACMSC010000027">
    <property type="protein sequence ID" value="KAG6467652.1"/>
    <property type="molecule type" value="Genomic_DNA"/>
</dbReference>
<comment type="caution">
    <text evidence="5">The sequence shown here is derived from an EMBL/GenBank/DDBJ whole genome shotgun (WGS) entry which is preliminary data.</text>
</comment>
<evidence type="ECO:0000256" key="1">
    <source>
        <dbReference type="SAM" id="MobiDB-lite"/>
    </source>
</evidence>
<evidence type="ECO:0000313" key="4">
    <source>
        <dbReference type="EMBL" id="KAG6503255.1"/>
    </source>
</evidence>
<evidence type="ECO:0000313" key="2">
    <source>
        <dbReference type="EMBL" id="KAG6467067.1"/>
    </source>
</evidence>
<geneLocation type="mitochondrion" evidence="3"/>
<organism evidence="5 6">
    <name type="scientific">Zingiber officinale</name>
    <name type="common">Ginger</name>
    <name type="synonym">Amomum zingiber</name>
    <dbReference type="NCBI Taxonomy" id="94328"/>
    <lineage>
        <taxon>Eukaryota</taxon>
        <taxon>Viridiplantae</taxon>
        <taxon>Streptophyta</taxon>
        <taxon>Embryophyta</taxon>
        <taxon>Tracheophyta</taxon>
        <taxon>Spermatophyta</taxon>
        <taxon>Magnoliopsida</taxon>
        <taxon>Liliopsida</taxon>
        <taxon>Zingiberales</taxon>
        <taxon>Zingiberaceae</taxon>
        <taxon>Zingiber</taxon>
    </lineage>
</organism>
<feature type="compositionally biased region" description="Basic and acidic residues" evidence="1">
    <location>
        <begin position="191"/>
        <end position="207"/>
    </location>
</feature>
<evidence type="ECO:0000313" key="3">
    <source>
        <dbReference type="EMBL" id="KAG6467652.1"/>
    </source>
</evidence>
<dbReference type="AlphaFoldDB" id="A0A8J5L0U1"/>
<dbReference type="EMBL" id="JACMSC010000092">
    <property type="protein sequence ID" value="KAG6467067.1"/>
    <property type="molecule type" value="Genomic_DNA"/>
</dbReference>
<protein>
    <submittedName>
        <fullName evidence="5">Uncharacterized protein</fullName>
    </submittedName>
</protein>
<dbReference type="EMBL" id="JACMSC010000009">
    <property type="protein sequence ID" value="KAG6506659.1"/>
    <property type="molecule type" value="Genomic_DNA"/>
</dbReference>
<keyword evidence="6" id="KW-1185">Reference proteome</keyword>